<proteinExistence type="predicted"/>
<sequence length="104" mass="11586">MATAAQIHVGTSDNRKARRVRLPLVAGFRESRMSKVPVDVFDLSTDGFRVETFMGVHSDATVWLTLPGLEAQEAKVVWLRGDYVGCKFVRPLHPAVFQMIAKNS</sequence>
<name>A0A6J4TEC9_9SPHN</name>
<evidence type="ECO:0000313" key="2">
    <source>
        <dbReference type="EMBL" id="CAA9521000.1"/>
    </source>
</evidence>
<dbReference type="Gene3D" id="2.40.10.220">
    <property type="entry name" value="predicted glycosyltransferase like domains"/>
    <property type="match status" value="1"/>
</dbReference>
<gene>
    <name evidence="2" type="ORF">AVDCRST_MAG91-2194</name>
</gene>
<accession>A0A6J4TEC9</accession>
<dbReference type="InterPro" id="IPR009875">
    <property type="entry name" value="PilZ_domain"/>
</dbReference>
<evidence type="ECO:0000259" key="1">
    <source>
        <dbReference type="Pfam" id="PF07238"/>
    </source>
</evidence>
<dbReference type="GO" id="GO:0035438">
    <property type="term" value="F:cyclic-di-GMP binding"/>
    <property type="evidence" value="ECO:0007669"/>
    <property type="project" value="InterPro"/>
</dbReference>
<reference evidence="2" key="1">
    <citation type="submission" date="2020-02" db="EMBL/GenBank/DDBJ databases">
        <authorList>
            <person name="Meier V. D."/>
        </authorList>
    </citation>
    <scope>NUCLEOTIDE SEQUENCE</scope>
    <source>
        <strain evidence="2">AVDCRST_MAG91</strain>
    </source>
</reference>
<organism evidence="2">
    <name type="scientific">uncultured Sphingomonadaceae bacterium</name>
    <dbReference type="NCBI Taxonomy" id="169976"/>
    <lineage>
        <taxon>Bacteria</taxon>
        <taxon>Pseudomonadati</taxon>
        <taxon>Pseudomonadota</taxon>
        <taxon>Alphaproteobacteria</taxon>
        <taxon>Sphingomonadales</taxon>
        <taxon>Sphingomonadaceae</taxon>
        <taxon>environmental samples</taxon>
    </lineage>
</organism>
<dbReference type="Pfam" id="PF07238">
    <property type="entry name" value="PilZ"/>
    <property type="match status" value="1"/>
</dbReference>
<dbReference type="SUPFAM" id="SSF141371">
    <property type="entry name" value="PilZ domain-like"/>
    <property type="match status" value="1"/>
</dbReference>
<protein>
    <recommendedName>
        <fullName evidence="1">PilZ domain-containing protein</fullName>
    </recommendedName>
</protein>
<feature type="domain" description="PilZ" evidence="1">
    <location>
        <begin position="14"/>
        <end position="94"/>
    </location>
</feature>
<dbReference type="EMBL" id="CADCVX010000402">
    <property type="protein sequence ID" value="CAA9521000.1"/>
    <property type="molecule type" value="Genomic_DNA"/>
</dbReference>
<dbReference type="AlphaFoldDB" id="A0A6J4TEC9"/>